<dbReference type="OrthoDB" id="2150121at2759"/>
<dbReference type="GO" id="GO:0005856">
    <property type="term" value="C:cytoskeleton"/>
    <property type="evidence" value="ECO:0007669"/>
    <property type="project" value="UniProtKB-ARBA"/>
</dbReference>
<keyword evidence="2 3" id="KW-0175">Coiled coil</keyword>
<dbReference type="PANTHER" id="PTHR21501:SF4">
    <property type="entry name" value="PROTEIN FAM161B"/>
    <property type="match status" value="1"/>
</dbReference>
<feature type="compositionally biased region" description="Polar residues" evidence="4">
    <location>
        <begin position="268"/>
        <end position="279"/>
    </location>
</feature>
<feature type="coiled-coil region" evidence="3">
    <location>
        <begin position="451"/>
        <end position="478"/>
    </location>
</feature>
<dbReference type="GO" id="GO:0044782">
    <property type="term" value="P:cilium organization"/>
    <property type="evidence" value="ECO:0007669"/>
    <property type="project" value="TreeGrafter"/>
</dbReference>
<dbReference type="RefSeq" id="XP_042598690.1">
    <property type="nucleotide sequence ID" value="XM_042742756.1"/>
</dbReference>
<feature type="region of interest" description="Disordered" evidence="4">
    <location>
        <begin position="344"/>
        <end position="377"/>
    </location>
</feature>
<evidence type="ECO:0000256" key="3">
    <source>
        <dbReference type="SAM" id="Coils"/>
    </source>
</evidence>
<dbReference type="InterPro" id="IPR051655">
    <property type="entry name" value="FAM161"/>
</dbReference>
<evidence type="ECO:0000313" key="5">
    <source>
        <dbReference type="RefSeq" id="XP_042598690.1"/>
    </source>
</evidence>
<sequence>MTMISPTLDISRSEEGGNVHVSERLLSCNEDRYQSELSLELHLEALKAKRKQQLEKLELRHQNGLEKRLLQNSLLTSSTEWILKSKIPQQSIRRNSENHKHHSSKVILQNLISNGVKAPRTTGTDSLGTVMERQRKPLPQDSQKAKEEADLAECRKQFRVAPVPEHVSKPLYDDLIHEQERLRKEGREQRRDFLLTTQKPFRLHKKEEKKRERLKEDMSSANKSEKTEPVCVRKPIPKAVSDHSFSEQLKEQEQQRKIRIHLRAQETLKASSAPIQRQEPSADRQTRSAQKSKSKMLGYLDQKLSFRPKTNTAVPDFDKLFQAFQQKAMEAAEKRDVTHCKPFQLRTSTLQPRHRSPENPQKSRDETNLKRSSSFGGLTSLSMDTLPTYITDAARKRSMAVRRSLELKDLKEQENAKWMKQHRIRSQAMSRAVAMRAKAMDPHKSLKEVYQEKLKQNRQADLERMKDYQKELKEIKTRVTSRPYLFEQVSQKNAKNNAERRYRNTLEQAGLDENFVRSKGETNKAIHVENESADEDHDSTESETKMQEVGKTVSQMRRKKKGMWKPKRKSCADRRGWWPSVFHPYSICAGETVVRQQIAGRSFQFCA</sequence>
<feature type="region of interest" description="Disordered" evidence="4">
    <location>
        <begin position="529"/>
        <end position="566"/>
    </location>
</feature>
<accession>A0A9R0AHX0</accession>
<dbReference type="GO" id="GO:0005929">
    <property type="term" value="C:cilium"/>
    <property type="evidence" value="ECO:0007669"/>
    <property type="project" value="TreeGrafter"/>
</dbReference>
<dbReference type="AlphaFoldDB" id="A0A9R0AHX0"/>
<feature type="compositionally biased region" description="Basic and acidic residues" evidence="4">
    <location>
        <begin position="539"/>
        <end position="548"/>
    </location>
</feature>
<feature type="region of interest" description="Disordered" evidence="4">
    <location>
        <begin position="204"/>
        <end position="230"/>
    </location>
</feature>
<dbReference type="Proteomes" id="UP001155660">
    <property type="component" value="Chromosome B17"/>
</dbReference>
<dbReference type="GeneID" id="109089270"/>
<dbReference type="PANTHER" id="PTHR21501">
    <property type="entry name" value="PROTEIN FAM-161"/>
    <property type="match status" value="1"/>
</dbReference>
<evidence type="ECO:0000256" key="2">
    <source>
        <dbReference type="ARBA" id="ARBA00023054"/>
    </source>
</evidence>
<proteinExistence type="inferred from homology"/>
<reference evidence="5" key="1">
    <citation type="submission" date="2025-08" db="UniProtKB">
        <authorList>
            <consortium name="RefSeq"/>
        </authorList>
    </citation>
    <scope>IDENTIFICATION</scope>
    <source>
        <tissue evidence="5">Muscle</tissue>
    </source>
</reference>
<organism evidence="5">
    <name type="scientific">Cyprinus carpio</name>
    <name type="common">Common carp</name>
    <dbReference type="NCBI Taxonomy" id="7962"/>
    <lineage>
        <taxon>Eukaryota</taxon>
        <taxon>Metazoa</taxon>
        <taxon>Chordata</taxon>
        <taxon>Craniata</taxon>
        <taxon>Vertebrata</taxon>
        <taxon>Euteleostomi</taxon>
        <taxon>Actinopterygii</taxon>
        <taxon>Neopterygii</taxon>
        <taxon>Teleostei</taxon>
        <taxon>Ostariophysi</taxon>
        <taxon>Cypriniformes</taxon>
        <taxon>Cyprinidae</taxon>
        <taxon>Cyprininae</taxon>
        <taxon>Cyprinus</taxon>
    </lineage>
</organism>
<evidence type="ECO:0000256" key="1">
    <source>
        <dbReference type="ARBA" id="ARBA00006663"/>
    </source>
</evidence>
<feature type="region of interest" description="Disordered" evidence="4">
    <location>
        <begin position="265"/>
        <end position="295"/>
    </location>
</feature>
<gene>
    <name evidence="5" type="primary">fam161b</name>
</gene>
<comment type="similarity">
    <text evidence="1">Belongs to the FAM161 family.</text>
</comment>
<evidence type="ECO:0000256" key="4">
    <source>
        <dbReference type="SAM" id="MobiDB-lite"/>
    </source>
</evidence>
<feature type="compositionally biased region" description="Basic and acidic residues" evidence="4">
    <location>
        <begin position="355"/>
        <end position="369"/>
    </location>
</feature>
<name>A0A9R0AHX0_CYPCA</name>
<protein>
    <submittedName>
        <fullName evidence="5">Protein FAM161B isoform X1</fullName>
    </submittedName>
</protein>
<dbReference type="InterPro" id="IPR019579">
    <property type="entry name" value="FAM161A/B"/>
</dbReference>
<dbReference type="Pfam" id="PF10595">
    <property type="entry name" value="FAM161A_B"/>
    <property type="match status" value="1"/>
</dbReference>
<feature type="compositionally biased region" description="Basic and acidic residues" evidence="4">
    <location>
        <begin position="205"/>
        <end position="228"/>
    </location>
</feature>
<feature type="compositionally biased region" description="Basic residues" evidence="4">
    <location>
        <begin position="556"/>
        <end position="566"/>
    </location>
</feature>
<dbReference type="CTD" id="145483"/>